<accession>A0A811YHM4</accession>
<dbReference type="Proteomes" id="UP000645828">
    <property type="component" value="Unassembled WGS sequence"/>
</dbReference>
<proteinExistence type="predicted"/>
<organism evidence="1 2">
    <name type="scientific">Nyctereutes procyonoides</name>
    <name type="common">Raccoon dog</name>
    <name type="synonym">Canis procyonoides</name>
    <dbReference type="NCBI Taxonomy" id="34880"/>
    <lineage>
        <taxon>Eukaryota</taxon>
        <taxon>Metazoa</taxon>
        <taxon>Chordata</taxon>
        <taxon>Craniata</taxon>
        <taxon>Vertebrata</taxon>
        <taxon>Euteleostomi</taxon>
        <taxon>Mammalia</taxon>
        <taxon>Eutheria</taxon>
        <taxon>Laurasiatheria</taxon>
        <taxon>Carnivora</taxon>
        <taxon>Caniformia</taxon>
        <taxon>Canidae</taxon>
        <taxon>Nyctereutes</taxon>
    </lineage>
</organism>
<gene>
    <name evidence="1" type="ORF">NYPRO_LOCUS6707</name>
</gene>
<dbReference type="EMBL" id="CAJHUB010000672">
    <property type="protein sequence ID" value="CAD7673912.1"/>
    <property type="molecule type" value="Genomic_DNA"/>
</dbReference>
<protein>
    <submittedName>
        <fullName evidence="1">(raccoon dog) hypothetical protein</fullName>
    </submittedName>
</protein>
<dbReference type="AlphaFoldDB" id="A0A811YHM4"/>
<sequence>MRSYGWALIQCDWCLYKKRRLKHRHTHRENHVRLRRWWHLEAKERGLRRNHPANTLILDSSLQNCE</sequence>
<reference evidence="1" key="1">
    <citation type="submission" date="2020-12" db="EMBL/GenBank/DDBJ databases">
        <authorList>
            <consortium name="Molecular Ecology Group"/>
        </authorList>
    </citation>
    <scope>NUCLEOTIDE SEQUENCE</scope>
    <source>
        <strain evidence="1">TBG_1078</strain>
    </source>
</reference>
<evidence type="ECO:0000313" key="2">
    <source>
        <dbReference type="Proteomes" id="UP000645828"/>
    </source>
</evidence>
<keyword evidence="2" id="KW-1185">Reference proteome</keyword>
<comment type="caution">
    <text evidence="1">The sequence shown here is derived from an EMBL/GenBank/DDBJ whole genome shotgun (WGS) entry which is preliminary data.</text>
</comment>
<evidence type="ECO:0000313" key="1">
    <source>
        <dbReference type="EMBL" id="CAD7673912.1"/>
    </source>
</evidence>
<name>A0A811YHM4_NYCPR</name>